<dbReference type="Pfam" id="PF12867">
    <property type="entry name" value="DinB_2"/>
    <property type="match status" value="1"/>
</dbReference>
<dbReference type="RefSeq" id="WP_290362999.1">
    <property type="nucleotide sequence ID" value="NZ_JAUFQU010000001.1"/>
</dbReference>
<dbReference type="EMBL" id="JAUFQU010000001">
    <property type="protein sequence ID" value="MDN3706950.1"/>
    <property type="molecule type" value="Genomic_DNA"/>
</dbReference>
<accession>A0ABT8CRV9</accession>
<evidence type="ECO:0000256" key="2">
    <source>
        <dbReference type="ARBA" id="ARBA00022723"/>
    </source>
</evidence>
<dbReference type="InterPro" id="IPR024775">
    <property type="entry name" value="DinB-like"/>
</dbReference>
<feature type="domain" description="DinB-like" evidence="5">
    <location>
        <begin position="36"/>
        <end position="168"/>
    </location>
</feature>
<evidence type="ECO:0000259" key="5">
    <source>
        <dbReference type="Pfam" id="PF12867"/>
    </source>
</evidence>
<dbReference type="InterPro" id="IPR023774">
    <property type="entry name" value="Put_metal_dep_hydrolase_YfiT"/>
</dbReference>
<dbReference type="Proteomes" id="UP001242368">
    <property type="component" value="Unassembled WGS sequence"/>
</dbReference>
<reference evidence="8" key="2">
    <citation type="journal article" date="2019" name="Int. J. Syst. Evol. Microbiol.">
        <title>The Global Catalogue of Microorganisms (GCM) 10K type strain sequencing project: providing services to taxonomists for standard genome sequencing and annotation.</title>
        <authorList>
            <consortium name="The Broad Institute Genomics Platform"/>
            <consortium name="The Broad Institute Genome Sequencing Center for Infectious Disease"/>
            <person name="Wu L."/>
            <person name="Ma J."/>
        </authorList>
    </citation>
    <scope>NUCLEOTIDE SEQUENCE [LARGE SCALE GENOMIC DNA]</scope>
    <source>
        <strain evidence="8">CECT 7184</strain>
    </source>
</reference>
<keyword evidence="2" id="KW-0479">Metal-binding</keyword>
<dbReference type="HAMAP" id="MF_01256">
    <property type="entry name" value="YfiT_hydrol"/>
    <property type="match status" value="1"/>
</dbReference>
<dbReference type="NCBIfam" id="NF009807">
    <property type="entry name" value="PRK13291.1"/>
    <property type="match status" value="1"/>
</dbReference>
<reference evidence="6" key="3">
    <citation type="submission" date="2023-06" db="EMBL/GenBank/DDBJ databases">
        <authorList>
            <person name="Lucena T."/>
            <person name="Sun Q."/>
        </authorList>
    </citation>
    <scope>NUCLEOTIDE SEQUENCE</scope>
    <source>
        <strain evidence="6">CECT 7184</strain>
    </source>
</reference>
<evidence type="ECO:0000313" key="8">
    <source>
        <dbReference type="Proteomes" id="UP001242368"/>
    </source>
</evidence>
<organism evidence="6 8">
    <name type="scientific">Paenimyroides ceti</name>
    <dbReference type="NCBI Taxonomy" id="395087"/>
    <lineage>
        <taxon>Bacteria</taxon>
        <taxon>Pseudomonadati</taxon>
        <taxon>Bacteroidota</taxon>
        <taxon>Flavobacteriia</taxon>
        <taxon>Flavobacteriales</taxon>
        <taxon>Flavobacteriaceae</taxon>
        <taxon>Paenimyroides</taxon>
    </lineage>
</organism>
<dbReference type="GO" id="GO:0016787">
    <property type="term" value="F:hydrolase activity"/>
    <property type="evidence" value="ECO:0007669"/>
    <property type="project" value="UniProtKB-KW"/>
</dbReference>
<gene>
    <name evidence="6" type="ORF">QW060_07360</name>
    <name evidence="7" type="ORF">QW060_18530</name>
</gene>
<evidence type="ECO:0000256" key="1">
    <source>
        <dbReference type="ARBA" id="ARBA00022490"/>
    </source>
</evidence>
<evidence type="ECO:0000313" key="6">
    <source>
        <dbReference type="EMBL" id="MDN3706950.1"/>
    </source>
</evidence>
<protein>
    <submittedName>
        <fullName evidence="6">Metal-dependent hydrolase</fullName>
    </submittedName>
</protein>
<keyword evidence="1" id="KW-0963">Cytoplasm</keyword>
<dbReference type="SUPFAM" id="SSF109854">
    <property type="entry name" value="DinB/YfiT-like putative metalloenzymes"/>
    <property type="match status" value="1"/>
</dbReference>
<keyword evidence="3 6" id="KW-0378">Hydrolase</keyword>
<evidence type="ECO:0000256" key="3">
    <source>
        <dbReference type="ARBA" id="ARBA00022801"/>
    </source>
</evidence>
<proteinExistence type="inferred from homology"/>
<keyword evidence="8" id="KW-1185">Reference proteome</keyword>
<sequence length="178" mass="20810">MSIEKLKYPIGKLELPEIISDAVFREWVSILSVFPSKLKAAVQHLTDEQLNTSYRPGGWTIRQVIHHCADSHMNSLIRLKLALTEEQPTVKPYDENSWAELTDTKEMSVIPSLSILEGVHAKWVFLLNSLKDEERQKTFFHPEQRKAFRIDEVTGMYAWHSMHHLAHITEAIKRHEWR</sequence>
<evidence type="ECO:0000313" key="7">
    <source>
        <dbReference type="EMBL" id="MDN3709056.1"/>
    </source>
</evidence>
<dbReference type="Gene3D" id="1.20.120.450">
    <property type="entry name" value="dinb family like domain"/>
    <property type="match status" value="1"/>
</dbReference>
<comment type="caution">
    <text evidence="6">The sequence shown here is derived from an EMBL/GenBank/DDBJ whole genome shotgun (WGS) entry which is preliminary data.</text>
</comment>
<evidence type="ECO:0000256" key="4">
    <source>
        <dbReference type="ARBA" id="ARBA00022833"/>
    </source>
</evidence>
<dbReference type="EMBL" id="JAUFQU010000014">
    <property type="protein sequence ID" value="MDN3709056.1"/>
    <property type="molecule type" value="Genomic_DNA"/>
</dbReference>
<reference evidence="6" key="1">
    <citation type="journal article" date="2014" name="Int. J. Syst. Evol. Microbiol.">
        <title>Complete genome of a new Firmicutes species belonging to the dominant human colonic microbiota ('Ruminococcus bicirculans') reveals two chromosomes and a selective capacity to utilize plant glucans.</title>
        <authorList>
            <consortium name="NISC Comparative Sequencing Program"/>
            <person name="Wegmann U."/>
            <person name="Louis P."/>
            <person name="Goesmann A."/>
            <person name="Henrissat B."/>
            <person name="Duncan S.H."/>
            <person name="Flint H.J."/>
        </authorList>
    </citation>
    <scope>NUCLEOTIDE SEQUENCE</scope>
    <source>
        <strain evidence="6">CECT 7184</strain>
    </source>
</reference>
<dbReference type="InterPro" id="IPR034660">
    <property type="entry name" value="DinB/YfiT-like"/>
</dbReference>
<name>A0ABT8CRV9_9FLAO</name>
<keyword evidence="4" id="KW-0862">Zinc</keyword>